<dbReference type="GO" id="GO:0046872">
    <property type="term" value="F:metal ion binding"/>
    <property type="evidence" value="ECO:0007669"/>
    <property type="project" value="UniProtKB-KW"/>
</dbReference>
<name>A0A3B1DKF2_9ZZZZ</name>
<keyword evidence="3" id="KW-0408">Iron</keyword>
<dbReference type="Pfam" id="PF12838">
    <property type="entry name" value="Fer4_7"/>
    <property type="match status" value="1"/>
</dbReference>
<feature type="domain" description="4Fe-4S ferredoxin-type" evidence="5">
    <location>
        <begin position="99"/>
        <end position="128"/>
    </location>
</feature>
<proteinExistence type="predicted"/>
<evidence type="ECO:0000256" key="3">
    <source>
        <dbReference type="ARBA" id="ARBA00023004"/>
    </source>
</evidence>
<gene>
    <name evidence="6" type="ORF">MNBD_NITROSPIRAE02-790</name>
</gene>
<dbReference type="PROSITE" id="PS51379">
    <property type="entry name" value="4FE4S_FER_2"/>
    <property type="match status" value="2"/>
</dbReference>
<dbReference type="PANTHER" id="PTHR43687">
    <property type="entry name" value="ADENYLYLSULFATE REDUCTASE, BETA SUBUNIT"/>
    <property type="match status" value="1"/>
</dbReference>
<accession>A0A3B1DKF2</accession>
<dbReference type="EMBL" id="UOGH01000238">
    <property type="protein sequence ID" value="VAX32165.1"/>
    <property type="molecule type" value="Genomic_DNA"/>
</dbReference>
<feature type="domain" description="4Fe-4S ferredoxin-type" evidence="5">
    <location>
        <begin position="67"/>
        <end position="96"/>
    </location>
</feature>
<evidence type="ECO:0000256" key="2">
    <source>
        <dbReference type="ARBA" id="ARBA00022723"/>
    </source>
</evidence>
<dbReference type="InterPro" id="IPR017896">
    <property type="entry name" value="4Fe4S_Fe-S-bd"/>
</dbReference>
<evidence type="ECO:0000313" key="6">
    <source>
        <dbReference type="EMBL" id="VAX32165.1"/>
    </source>
</evidence>
<keyword evidence="1" id="KW-0004">4Fe-4S</keyword>
<dbReference type="InterPro" id="IPR017900">
    <property type="entry name" value="4Fe4S_Fe_S_CS"/>
</dbReference>
<evidence type="ECO:0000259" key="5">
    <source>
        <dbReference type="PROSITE" id="PS51379"/>
    </source>
</evidence>
<organism evidence="6">
    <name type="scientific">hydrothermal vent metagenome</name>
    <dbReference type="NCBI Taxonomy" id="652676"/>
    <lineage>
        <taxon>unclassified sequences</taxon>
        <taxon>metagenomes</taxon>
        <taxon>ecological metagenomes</taxon>
    </lineage>
</organism>
<dbReference type="Gene3D" id="3.30.70.20">
    <property type="match status" value="1"/>
</dbReference>
<dbReference type="GO" id="GO:0051539">
    <property type="term" value="F:4 iron, 4 sulfur cluster binding"/>
    <property type="evidence" value="ECO:0007669"/>
    <property type="project" value="UniProtKB-KW"/>
</dbReference>
<reference evidence="6" key="1">
    <citation type="submission" date="2018-06" db="EMBL/GenBank/DDBJ databases">
        <authorList>
            <person name="Zhirakovskaya E."/>
        </authorList>
    </citation>
    <scope>NUCLEOTIDE SEQUENCE</scope>
</reference>
<sequence>KGFSLGLMVSAVFVVLSQEVWGMGAWEITGWTGWIVLLSTYLGYDMPSWSPLWRAEVRELVTGKKSTRVEVIPEQCIGCGLCTIVCPANVFAMESATGKSEVVNLDACQACGACIENCPKEAIESNFRAGTCSCPTCAVINAAKSFGQPALNQNEPDVDTAQPAPCCGSGCDCQDEETSAGADEVLRDGPGNVTAIHGSAPMLRIIDNINLHEKEEDS</sequence>
<dbReference type="PANTHER" id="PTHR43687:SF4">
    <property type="entry name" value="BLR5484 PROTEIN"/>
    <property type="match status" value="1"/>
</dbReference>
<protein>
    <recommendedName>
        <fullName evidence="5">4Fe-4S ferredoxin-type domain-containing protein</fullName>
    </recommendedName>
</protein>
<feature type="non-terminal residue" evidence="6">
    <location>
        <position position="1"/>
    </location>
</feature>
<dbReference type="SUPFAM" id="SSF54862">
    <property type="entry name" value="4Fe-4S ferredoxins"/>
    <property type="match status" value="1"/>
</dbReference>
<evidence type="ECO:0000256" key="4">
    <source>
        <dbReference type="ARBA" id="ARBA00023014"/>
    </source>
</evidence>
<dbReference type="PROSITE" id="PS00198">
    <property type="entry name" value="4FE4S_FER_1"/>
    <property type="match status" value="2"/>
</dbReference>
<dbReference type="InterPro" id="IPR050572">
    <property type="entry name" value="Fe-S_Ferredoxin"/>
</dbReference>
<keyword evidence="4" id="KW-0411">Iron-sulfur</keyword>
<evidence type="ECO:0000256" key="1">
    <source>
        <dbReference type="ARBA" id="ARBA00022485"/>
    </source>
</evidence>
<dbReference type="AlphaFoldDB" id="A0A3B1DKF2"/>
<keyword evidence="2" id="KW-0479">Metal-binding</keyword>